<sequence length="377" mass="39716">MMKAFKFFGLGVATLVVGLGMSGAPREAEACCGDGAIAAQGANAAGMAVSSAVSTATSTIVAWLQKIDSSIQQGFSTLTREVTKQTAQQKVMMEGAIAAQTQLYMEKVRADATTKYELSPRSCYEAATGAAAGQAGTSVKQTAGSLNKASADRTLYTPSSAAVISRHYDEHVAKYCTAEEAAQGRCSLPSDPAMQGADIRVDTLLGNSNLTPSLLEAVKALIAKLVNAIPTQNIPKAWEGTAQGKAFIAGQYIEQARSSVAANSLNQAVALRTPVAGLGAAAMVNKADISPMELMETLVNGRFQSPDWYTMISGFSTENLLREQNKMQAFKLWMDLQSFQQMERVEAMLATNLAMDVKSDSAAQLEVARSAAAKAGQ</sequence>
<dbReference type="EMBL" id="CP003589">
    <property type="protein sequence ID" value="AFK72948.1"/>
    <property type="molecule type" value="Genomic_DNA"/>
</dbReference>
<protein>
    <submittedName>
        <fullName evidence="1">Putative secreted protein</fullName>
    </submittedName>
</protein>
<evidence type="ECO:0000313" key="1">
    <source>
        <dbReference type="EMBL" id="AFK72948.1"/>
    </source>
</evidence>
<name>I3V5C7_PSEPU</name>
<proteinExistence type="predicted"/>
<organism evidence="1 2">
    <name type="scientific">Pseudomonas putida ND6</name>
    <dbReference type="NCBI Taxonomy" id="231023"/>
    <lineage>
        <taxon>Bacteria</taxon>
        <taxon>Pseudomonadati</taxon>
        <taxon>Pseudomonadota</taxon>
        <taxon>Gammaproteobacteria</taxon>
        <taxon>Pseudomonadales</taxon>
        <taxon>Pseudomonadaceae</taxon>
        <taxon>Pseudomonas</taxon>
    </lineage>
</organism>
<dbReference type="KEGG" id="ppi:YSA_p00014"/>
<evidence type="ECO:0000313" key="2">
    <source>
        <dbReference type="Proteomes" id="UP000005268"/>
    </source>
</evidence>
<keyword evidence="1" id="KW-0614">Plasmid</keyword>
<dbReference type="AlphaFoldDB" id="I3V5C7"/>
<dbReference type="PATRIC" id="fig|231023.4.peg.5469"/>
<geneLocation type="plasmid" evidence="1 2">
    <name>pND6-2</name>
</geneLocation>
<gene>
    <name evidence="1" type="ORF">YSA_p00014</name>
</gene>
<accession>I3V5C7</accession>
<dbReference type="HOGENOM" id="CLU_731480_0_0_6"/>
<dbReference type="Proteomes" id="UP000005268">
    <property type="component" value="Plasmid pND6-2"/>
</dbReference>
<reference evidence="1 2" key="1">
    <citation type="journal article" date="2012" name="J. Bacteriol.">
        <title>Complete Genome Sequence of the Naphthalene-Degrading Pseudomonas putida Strain ND6.</title>
        <authorList>
            <person name="Li S."/>
            <person name="Zhao H."/>
            <person name="Li Y."/>
            <person name="Niu S."/>
            <person name="Cai B."/>
        </authorList>
    </citation>
    <scope>NUCLEOTIDE SEQUENCE [LARGE SCALE GENOMIC DNA]</scope>
    <source>
        <strain evidence="1 2">ND6</strain>
        <plasmid evidence="1 2">pND6-2</plasmid>
    </source>
</reference>